<comment type="similarity">
    <text evidence="1">Belongs to the helicase family.</text>
</comment>
<dbReference type="Gene3D" id="3.40.50.300">
    <property type="entry name" value="P-loop containing nucleotide triphosphate hydrolases"/>
    <property type="match status" value="1"/>
</dbReference>
<dbReference type="InterPro" id="IPR027417">
    <property type="entry name" value="P-loop_NTPase"/>
</dbReference>
<dbReference type="GO" id="GO:0006281">
    <property type="term" value="P:DNA repair"/>
    <property type="evidence" value="ECO:0007669"/>
    <property type="project" value="UniProtKB-KW"/>
</dbReference>
<evidence type="ECO:0000313" key="3">
    <source>
        <dbReference type="EMBL" id="RNA10969.1"/>
    </source>
</evidence>
<dbReference type="EMBL" id="REGN01006079">
    <property type="protein sequence ID" value="RNA10969.1"/>
    <property type="molecule type" value="Genomic_DNA"/>
</dbReference>
<dbReference type="Proteomes" id="UP000276133">
    <property type="component" value="Unassembled WGS sequence"/>
</dbReference>
<keyword evidence="1" id="KW-0227">DNA damage</keyword>
<dbReference type="EC" id="5.6.2.3" evidence="1"/>
<dbReference type="GO" id="GO:0006310">
    <property type="term" value="P:DNA recombination"/>
    <property type="evidence" value="ECO:0007669"/>
    <property type="project" value="UniProtKB-KW"/>
</dbReference>
<dbReference type="GO" id="GO:0000723">
    <property type="term" value="P:telomere maintenance"/>
    <property type="evidence" value="ECO:0007669"/>
    <property type="project" value="InterPro"/>
</dbReference>
<keyword evidence="1 3" id="KW-0378">Hydrolase</keyword>
<comment type="caution">
    <text evidence="3">The sequence shown here is derived from an EMBL/GenBank/DDBJ whole genome shotgun (WGS) entry which is preliminary data.</text>
</comment>
<evidence type="ECO:0000256" key="1">
    <source>
        <dbReference type="RuleBase" id="RU363044"/>
    </source>
</evidence>
<organism evidence="3 4">
    <name type="scientific">Brachionus plicatilis</name>
    <name type="common">Marine rotifer</name>
    <name type="synonym">Brachionus muelleri</name>
    <dbReference type="NCBI Taxonomy" id="10195"/>
    <lineage>
        <taxon>Eukaryota</taxon>
        <taxon>Metazoa</taxon>
        <taxon>Spiralia</taxon>
        <taxon>Gnathifera</taxon>
        <taxon>Rotifera</taxon>
        <taxon>Eurotatoria</taxon>
        <taxon>Monogononta</taxon>
        <taxon>Pseudotrocha</taxon>
        <taxon>Ploima</taxon>
        <taxon>Brachionidae</taxon>
        <taxon>Brachionus</taxon>
    </lineage>
</organism>
<comment type="cofactor">
    <cofactor evidence="1">
        <name>Mg(2+)</name>
        <dbReference type="ChEBI" id="CHEBI:18420"/>
    </cofactor>
</comment>
<gene>
    <name evidence="3" type="ORF">BpHYR1_006946</name>
</gene>
<dbReference type="SUPFAM" id="SSF52540">
    <property type="entry name" value="P-loop containing nucleoside triphosphate hydrolases"/>
    <property type="match status" value="1"/>
</dbReference>
<proteinExistence type="inferred from homology"/>
<dbReference type="InterPro" id="IPR010285">
    <property type="entry name" value="DNA_helicase_pif1-like_DEAD"/>
</dbReference>
<accession>A0A3M7QI55</accession>
<dbReference type="AlphaFoldDB" id="A0A3M7QI55"/>
<dbReference type="STRING" id="10195.A0A3M7QI55"/>
<dbReference type="PANTHER" id="PTHR47642">
    <property type="entry name" value="ATP-DEPENDENT DNA HELICASE"/>
    <property type="match status" value="1"/>
</dbReference>
<sequence>MGPTLDEEFDEDNIEPDLTYDFLDQEEFSYQNIPFVSKESLNHYQMLVYKIIENFALLNKQLLLIVNDTAGTGKTFTINALSGHLKYKLKRCAPTAKAAFLIKGETIHTLFQIKPRRNKEAYSPLNGKRITHIIIDEYSMLSQAFLGVIDKRLKQATGNDKPFGGVSVIITASTDNDIDQKRFIEILERLRNAINDEKTIDDWNFLLKRKVAPCHEEEFKDAIRLFPDNKLCSNYNNKKLKELKMPICRLTTENSTSAAKNLIEDHFYVNGANGTIRDIIYPANKSNNSLPSALMVEFDYYIGPRMFPKDDFSLEYRYSNAFAPYFDFKLGSNNNSYNFNVIKILITYLIH</sequence>
<keyword evidence="1" id="KW-0234">DNA repair</keyword>
<keyword evidence="1" id="KW-0067">ATP-binding</keyword>
<feature type="domain" description="DNA helicase Pif1-like DEAD-box helicase" evidence="2">
    <location>
        <begin position="41"/>
        <end position="171"/>
    </location>
</feature>
<protein>
    <recommendedName>
        <fullName evidence="1">ATP-dependent DNA helicase</fullName>
        <ecNumber evidence="1">5.6.2.3</ecNumber>
    </recommendedName>
</protein>
<dbReference type="GO" id="GO:0016887">
    <property type="term" value="F:ATP hydrolysis activity"/>
    <property type="evidence" value="ECO:0007669"/>
    <property type="project" value="RHEA"/>
</dbReference>
<keyword evidence="1" id="KW-0547">Nucleotide-binding</keyword>
<dbReference type="GO" id="GO:0043139">
    <property type="term" value="F:5'-3' DNA helicase activity"/>
    <property type="evidence" value="ECO:0007669"/>
    <property type="project" value="UniProtKB-EC"/>
</dbReference>
<evidence type="ECO:0000313" key="4">
    <source>
        <dbReference type="Proteomes" id="UP000276133"/>
    </source>
</evidence>
<evidence type="ECO:0000259" key="2">
    <source>
        <dbReference type="Pfam" id="PF05970"/>
    </source>
</evidence>
<name>A0A3M7QI55_BRAPC</name>
<keyword evidence="1" id="KW-0233">DNA recombination</keyword>
<comment type="catalytic activity">
    <reaction evidence="1">
        <text>ATP + H2O = ADP + phosphate + H(+)</text>
        <dbReference type="Rhea" id="RHEA:13065"/>
        <dbReference type="ChEBI" id="CHEBI:15377"/>
        <dbReference type="ChEBI" id="CHEBI:15378"/>
        <dbReference type="ChEBI" id="CHEBI:30616"/>
        <dbReference type="ChEBI" id="CHEBI:43474"/>
        <dbReference type="ChEBI" id="CHEBI:456216"/>
        <dbReference type="EC" id="5.6.2.3"/>
    </reaction>
</comment>
<dbReference type="OrthoDB" id="1884788at2759"/>
<dbReference type="Pfam" id="PF05970">
    <property type="entry name" value="PIF1"/>
    <property type="match status" value="1"/>
</dbReference>
<dbReference type="GO" id="GO:0005524">
    <property type="term" value="F:ATP binding"/>
    <property type="evidence" value="ECO:0007669"/>
    <property type="project" value="UniProtKB-KW"/>
</dbReference>
<reference evidence="3 4" key="1">
    <citation type="journal article" date="2018" name="Sci. Rep.">
        <title>Genomic signatures of local adaptation to the degree of environmental predictability in rotifers.</title>
        <authorList>
            <person name="Franch-Gras L."/>
            <person name="Hahn C."/>
            <person name="Garcia-Roger E.M."/>
            <person name="Carmona M.J."/>
            <person name="Serra M."/>
            <person name="Gomez A."/>
        </authorList>
    </citation>
    <scope>NUCLEOTIDE SEQUENCE [LARGE SCALE GENOMIC DNA]</scope>
    <source>
        <strain evidence="3">HYR1</strain>
    </source>
</reference>
<keyword evidence="4" id="KW-1185">Reference proteome</keyword>
<keyword evidence="1 3" id="KW-0347">Helicase</keyword>
<dbReference type="InterPro" id="IPR051055">
    <property type="entry name" value="PIF1_helicase"/>
</dbReference>
<dbReference type="PANTHER" id="PTHR47642:SF6">
    <property type="entry name" value="ATP-DEPENDENT DNA HELICASE"/>
    <property type="match status" value="1"/>
</dbReference>